<evidence type="ECO:0000313" key="3">
    <source>
        <dbReference type="Proteomes" id="UP000615446"/>
    </source>
</evidence>
<organism evidence="2 3">
    <name type="scientific">Rhizophagus clarus</name>
    <dbReference type="NCBI Taxonomy" id="94130"/>
    <lineage>
        <taxon>Eukaryota</taxon>
        <taxon>Fungi</taxon>
        <taxon>Fungi incertae sedis</taxon>
        <taxon>Mucoromycota</taxon>
        <taxon>Glomeromycotina</taxon>
        <taxon>Glomeromycetes</taxon>
        <taxon>Glomerales</taxon>
        <taxon>Glomeraceae</taxon>
        <taxon>Rhizophagus</taxon>
    </lineage>
</organism>
<feature type="region of interest" description="Disordered" evidence="1">
    <location>
        <begin position="198"/>
        <end position="222"/>
    </location>
</feature>
<evidence type="ECO:0000256" key="1">
    <source>
        <dbReference type="SAM" id="MobiDB-lite"/>
    </source>
</evidence>
<sequence length="314" mass="35587">MDSASQKTIFDNSELFFRRYKDDIFSLIKKAVSGIISDNLDFFATIDIDEEALKQYVHNNKDVMQLLEGPRRFHKGAMIPIPLKTSLLPTFLGIILGRFIKRSAYHDLDICIAEKAKLAMQQQQNQPVLNKEILHDQQYQSESMILDDSIGDAEIKQQLDNNPFITPSGPSLENTPSRSRVVTFSNSELPPPKIFLKSKEDMIKPSEDSTKDKGKKRKQDHLTDNFSNSNLVLTVRLIPNHECLKAYNGGEWTVGLGDDMTEFSLFSNCIPSSFIITSEMKSFKIIKEASGVRKLIGYFATWDQVSKCINSPQP</sequence>
<reference evidence="2" key="1">
    <citation type="submission" date="2019-10" db="EMBL/GenBank/DDBJ databases">
        <title>Conservation and host-specific expression of non-tandemly repeated heterogenous ribosome RNA gene in arbuscular mycorrhizal fungi.</title>
        <authorList>
            <person name="Maeda T."/>
            <person name="Kobayashi Y."/>
            <person name="Nakagawa T."/>
            <person name="Ezawa T."/>
            <person name="Yamaguchi K."/>
            <person name="Bino T."/>
            <person name="Nishimoto Y."/>
            <person name="Shigenobu S."/>
            <person name="Kawaguchi M."/>
        </authorList>
    </citation>
    <scope>NUCLEOTIDE SEQUENCE</scope>
    <source>
        <strain evidence="2">HR1</strain>
    </source>
</reference>
<accession>A0A8H3QGI2</accession>
<gene>
    <name evidence="2" type="ORF">RCL2_000619900</name>
</gene>
<protein>
    <submittedName>
        <fullName evidence="2">Uncharacterized protein</fullName>
    </submittedName>
</protein>
<feature type="compositionally biased region" description="Basic and acidic residues" evidence="1">
    <location>
        <begin position="198"/>
        <end position="212"/>
    </location>
</feature>
<feature type="region of interest" description="Disordered" evidence="1">
    <location>
        <begin position="160"/>
        <end position="186"/>
    </location>
</feature>
<comment type="caution">
    <text evidence="2">The sequence shown here is derived from an EMBL/GenBank/DDBJ whole genome shotgun (WGS) entry which is preliminary data.</text>
</comment>
<dbReference type="AlphaFoldDB" id="A0A8H3QGI2"/>
<evidence type="ECO:0000313" key="2">
    <source>
        <dbReference type="EMBL" id="GES78888.1"/>
    </source>
</evidence>
<proteinExistence type="predicted"/>
<dbReference type="EMBL" id="BLAL01000040">
    <property type="protein sequence ID" value="GES78888.1"/>
    <property type="molecule type" value="Genomic_DNA"/>
</dbReference>
<dbReference type="Proteomes" id="UP000615446">
    <property type="component" value="Unassembled WGS sequence"/>
</dbReference>
<name>A0A8H3QGI2_9GLOM</name>